<evidence type="ECO:0000313" key="1">
    <source>
        <dbReference type="EMBL" id="CAD7395803.1"/>
    </source>
</evidence>
<dbReference type="EMBL" id="OC317265">
    <property type="protein sequence ID" value="CAD7395803.1"/>
    <property type="molecule type" value="Genomic_DNA"/>
</dbReference>
<name>A0A7R9CJB5_TIMCR</name>
<accession>A0A7R9CJB5</accession>
<dbReference type="Pfam" id="PF02389">
    <property type="entry name" value="Cornifin"/>
    <property type="match status" value="1"/>
</dbReference>
<proteinExistence type="predicted"/>
<organism evidence="1">
    <name type="scientific">Timema cristinae</name>
    <name type="common">Walking stick</name>
    <dbReference type="NCBI Taxonomy" id="61476"/>
    <lineage>
        <taxon>Eukaryota</taxon>
        <taxon>Metazoa</taxon>
        <taxon>Ecdysozoa</taxon>
        <taxon>Arthropoda</taxon>
        <taxon>Hexapoda</taxon>
        <taxon>Insecta</taxon>
        <taxon>Pterygota</taxon>
        <taxon>Neoptera</taxon>
        <taxon>Polyneoptera</taxon>
        <taxon>Phasmatodea</taxon>
        <taxon>Timematodea</taxon>
        <taxon>Timematoidea</taxon>
        <taxon>Timematidae</taxon>
        <taxon>Timema</taxon>
    </lineage>
</organism>
<reference evidence="1" key="1">
    <citation type="submission" date="2020-11" db="EMBL/GenBank/DDBJ databases">
        <authorList>
            <person name="Tran Van P."/>
        </authorList>
    </citation>
    <scope>NUCLEOTIDE SEQUENCE</scope>
</reference>
<gene>
    <name evidence="1" type="ORF">TCEB3V08_LOCUS3323</name>
</gene>
<sequence length="272" mass="30271">MVDTGIELGTLYLTFQYSTTEPIQEYNVIQGASRLYARQPVETSHAYLISFLHLLLSPIFQIRLQFDPPSGITSNNALGLRRGPILATCIANLIRSPSPIPFARYRLCIPVHCDIDTYTTIPPMRGDKISRELVFCRYAISILGRYAITRLGRYAITRLGRYAITRLGEVCNNRAGEVCGNKAWEVCGNKAWEVCNIMAREICDIKAGEVCNIKAGEVCNIKAGEVCDSKAWEPHGPRLYSRNSLDCQEPGDRDSTPARVSGRAVILGVRNN</sequence>
<protein>
    <submittedName>
        <fullName evidence="1">Uncharacterized protein</fullName>
    </submittedName>
</protein>
<dbReference type="AlphaFoldDB" id="A0A7R9CJB5"/>